<dbReference type="HAMAP" id="MF_02114">
    <property type="entry name" value="CofC"/>
    <property type="match status" value="1"/>
</dbReference>
<name>A0A2X4UW93_9NOCA</name>
<feature type="binding site" evidence="5">
    <location>
        <position position="146"/>
    </location>
    <ligand>
        <name>phosphoenolpyruvate</name>
        <dbReference type="ChEBI" id="CHEBI:58702"/>
    </ligand>
</feature>
<proteinExistence type="inferred from homology"/>
<feature type="binding site" evidence="5">
    <location>
        <position position="166"/>
    </location>
    <ligand>
        <name>phosphoenolpyruvate</name>
        <dbReference type="ChEBI" id="CHEBI:58702"/>
    </ligand>
</feature>
<comment type="function">
    <text evidence="5">Guanylyltransferase that catalyzes the activation of phosphoenolpyruvate (PEP) as enolpyruvoyl-2-diphospho-5'-guanosine, via the condensation of PEP with GTP. It is involved in the biosynthesis of coenzyme F420, a hydride carrier cofactor.</text>
</comment>
<dbReference type="Pfam" id="PF01983">
    <property type="entry name" value="CofC"/>
    <property type="match status" value="1"/>
</dbReference>
<evidence type="ECO:0000256" key="6">
    <source>
        <dbReference type="SAM" id="MobiDB-lite"/>
    </source>
</evidence>
<comment type="similarity">
    <text evidence="5">Belongs to the CofC family.</text>
</comment>
<dbReference type="AlphaFoldDB" id="A0A2X4UW93"/>
<dbReference type="GO" id="GO:0043814">
    <property type="term" value="F:phospholactate guanylyltransferase activity"/>
    <property type="evidence" value="ECO:0007669"/>
    <property type="project" value="InterPro"/>
</dbReference>
<accession>A0A2X4UW93</accession>
<evidence type="ECO:0000256" key="3">
    <source>
        <dbReference type="ARBA" id="ARBA00022741"/>
    </source>
</evidence>
<evidence type="ECO:0000256" key="5">
    <source>
        <dbReference type="HAMAP-Rule" id="MF_02114"/>
    </source>
</evidence>
<comment type="catalytic activity">
    <reaction evidence="5">
        <text>phosphoenolpyruvate + GTP + H(+) = enolpyruvoyl-2-diphospho-5'-guanosine + diphosphate</text>
        <dbReference type="Rhea" id="RHEA:30519"/>
        <dbReference type="ChEBI" id="CHEBI:15378"/>
        <dbReference type="ChEBI" id="CHEBI:33019"/>
        <dbReference type="ChEBI" id="CHEBI:37565"/>
        <dbReference type="ChEBI" id="CHEBI:58702"/>
        <dbReference type="ChEBI" id="CHEBI:143701"/>
        <dbReference type="EC" id="2.7.7.105"/>
    </reaction>
</comment>
<dbReference type="STRING" id="1219011.GCA_001895045_01308"/>
<protein>
    <recommendedName>
        <fullName evidence="5">Phosphoenolpyruvate guanylyltransferase</fullName>
        <shortName evidence="5">PEP guanylyltransferase</shortName>
        <ecNumber evidence="5">2.7.7.105</ecNumber>
    </recommendedName>
</protein>
<reference evidence="7 8" key="1">
    <citation type="submission" date="2018-06" db="EMBL/GenBank/DDBJ databases">
        <authorList>
            <consortium name="Pathogen Informatics"/>
            <person name="Doyle S."/>
        </authorList>
    </citation>
    <scope>NUCLEOTIDE SEQUENCE [LARGE SCALE GENOMIC DNA]</scope>
    <source>
        <strain evidence="7 8">NCTC10994</strain>
    </source>
</reference>
<evidence type="ECO:0000313" key="8">
    <source>
        <dbReference type="Proteomes" id="UP000249091"/>
    </source>
</evidence>
<keyword evidence="8" id="KW-1185">Reference proteome</keyword>
<dbReference type="EMBL" id="LS483468">
    <property type="protein sequence ID" value="SQI38952.1"/>
    <property type="molecule type" value="Genomic_DNA"/>
</dbReference>
<dbReference type="EC" id="2.7.7.105" evidence="5"/>
<organism evidence="7 8">
    <name type="scientific">Rhodococcus coprophilus</name>
    <dbReference type="NCBI Taxonomy" id="38310"/>
    <lineage>
        <taxon>Bacteria</taxon>
        <taxon>Bacillati</taxon>
        <taxon>Actinomycetota</taxon>
        <taxon>Actinomycetes</taxon>
        <taxon>Mycobacteriales</taxon>
        <taxon>Nocardiaceae</taxon>
        <taxon>Rhodococcus</taxon>
    </lineage>
</organism>
<dbReference type="PANTHER" id="PTHR40392:SF1">
    <property type="entry name" value="2-PHOSPHO-L-LACTATE GUANYLYLTRANSFERASE"/>
    <property type="match status" value="1"/>
</dbReference>
<dbReference type="NCBIfam" id="TIGR03552">
    <property type="entry name" value="F420_cofC"/>
    <property type="match status" value="1"/>
</dbReference>
<dbReference type="InterPro" id="IPR002835">
    <property type="entry name" value="CofC"/>
</dbReference>
<evidence type="ECO:0000256" key="4">
    <source>
        <dbReference type="ARBA" id="ARBA00023134"/>
    </source>
</evidence>
<dbReference type="Gene3D" id="3.90.550.10">
    <property type="entry name" value="Spore Coat Polysaccharide Biosynthesis Protein SpsA, Chain A"/>
    <property type="match status" value="1"/>
</dbReference>
<gene>
    <name evidence="7" type="primary">cofC</name>
    <name evidence="5" type="synonym">fbiD</name>
    <name evidence="7" type="ORF">NCTC10994_04100</name>
</gene>
<feature type="binding site" evidence="5">
    <location>
        <position position="163"/>
    </location>
    <ligand>
        <name>phosphoenolpyruvate</name>
        <dbReference type="ChEBI" id="CHEBI:58702"/>
    </ligand>
</feature>
<comment type="pathway">
    <text evidence="5">Cofactor biosynthesis; coenzyme F420 biosynthesis.</text>
</comment>
<keyword evidence="2 5" id="KW-0548">Nucleotidyltransferase</keyword>
<keyword evidence="1 5" id="KW-0808">Transferase</keyword>
<dbReference type="PANTHER" id="PTHR40392">
    <property type="entry name" value="2-PHOSPHO-L-LACTATE GUANYLYLTRANSFERASE"/>
    <property type="match status" value="1"/>
</dbReference>
<dbReference type="GO" id="GO:0005525">
    <property type="term" value="F:GTP binding"/>
    <property type="evidence" value="ECO:0007669"/>
    <property type="project" value="UniProtKB-KW"/>
</dbReference>
<dbReference type="KEGG" id="rcr:NCTC10994_04100"/>
<feature type="region of interest" description="Disordered" evidence="6">
    <location>
        <begin position="221"/>
        <end position="240"/>
    </location>
</feature>
<evidence type="ECO:0000256" key="1">
    <source>
        <dbReference type="ARBA" id="ARBA00022679"/>
    </source>
</evidence>
<dbReference type="GO" id="GO:0052645">
    <property type="term" value="P:F420-0 metabolic process"/>
    <property type="evidence" value="ECO:0007669"/>
    <property type="project" value="UniProtKB-UniRule"/>
</dbReference>
<evidence type="ECO:0000313" key="7">
    <source>
        <dbReference type="EMBL" id="SQI38952.1"/>
    </source>
</evidence>
<dbReference type="UniPathway" id="UPA00071"/>
<sequence>MPAVHVLVPVKALGLAKSRLAHALEPEARADLVLAMLQDTLSAAHGLDDAQLTVITSDHRVAAVALESGASVLVDPPAVRGVERSDSLNAALRAAAEHARAQSAGVDLVALQADLPAVRSHELAEALEEARATGIMIVADHTGSGTTALLHCSTQDPLRPQFGPGSARRHLGDGARAVEAALPGLRLDVDTVDDLGVAVRLGVGAATAAVLDRIGSTLPFPCPTSRRPPHASSVPDTMER</sequence>
<keyword evidence="3 5" id="KW-0547">Nucleotide-binding</keyword>
<dbReference type="RefSeq" id="WP_072699304.1">
    <property type="nucleotide sequence ID" value="NZ_JAFBBL010000001.1"/>
</dbReference>
<dbReference type="InterPro" id="IPR029044">
    <property type="entry name" value="Nucleotide-diphossugar_trans"/>
</dbReference>
<dbReference type="Proteomes" id="UP000249091">
    <property type="component" value="Chromosome 1"/>
</dbReference>
<evidence type="ECO:0000256" key="2">
    <source>
        <dbReference type="ARBA" id="ARBA00022695"/>
    </source>
</evidence>
<keyword evidence="4 5" id="KW-0342">GTP-binding</keyword>
<dbReference type="SUPFAM" id="SSF53448">
    <property type="entry name" value="Nucleotide-diphospho-sugar transferases"/>
    <property type="match status" value="1"/>
</dbReference>